<accession>A0ACB0Y136</accession>
<reference evidence="1" key="1">
    <citation type="submission" date="2023-11" db="EMBL/GenBank/DDBJ databases">
        <authorList>
            <person name="Poullet M."/>
        </authorList>
    </citation>
    <scope>NUCLEOTIDE SEQUENCE</scope>
    <source>
        <strain evidence="1">E1834</strain>
    </source>
</reference>
<keyword evidence="2" id="KW-1185">Reference proteome</keyword>
<protein>
    <submittedName>
        <fullName evidence="1">Uncharacterized protein</fullName>
    </submittedName>
</protein>
<organism evidence="1 2">
    <name type="scientific">Meloidogyne enterolobii</name>
    <name type="common">Root-knot nematode worm</name>
    <name type="synonym">Meloidogyne mayaguensis</name>
    <dbReference type="NCBI Taxonomy" id="390850"/>
    <lineage>
        <taxon>Eukaryota</taxon>
        <taxon>Metazoa</taxon>
        <taxon>Ecdysozoa</taxon>
        <taxon>Nematoda</taxon>
        <taxon>Chromadorea</taxon>
        <taxon>Rhabditida</taxon>
        <taxon>Tylenchina</taxon>
        <taxon>Tylenchomorpha</taxon>
        <taxon>Tylenchoidea</taxon>
        <taxon>Meloidogynidae</taxon>
        <taxon>Meloidogyninae</taxon>
        <taxon>Meloidogyne</taxon>
    </lineage>
</organism>
<comment type="caution">
    <text evidence="1">The sequence shown here is derived from an EMBL/GenBank/DDBJ whole genome shotgun (WGS) entry which is preliminary data.</text>
</comment>
<gene>
    <name evidence="1" type="ORF">MENTE1834_LOCUS6095</name>
</gene>
<name>A0ACB0Y136_MELEN</name>
<dbReference type="EMBL" id="CAVMJV010000004">
    <property type="protein sequence ID" value="CAK5026425.1"/>
    <property type="molecule type" value="Genomic_DNA"/>
</dbReference>
<proteinExistence type="predicted"/>
<sequence length="58" mass="6729">MEGKGGEGEGEGIDRRKKKIFQLFKTNRLTGLLYMCVCLLQIRMGTLGGWRRRKEGRR</sequence>
<dbReference type="Proteomes" id="UP001497535">
    <property type="component" value="Unassembled WGS sequence"/>
</dbReference>
<evidence type="ECO:0000313" key="1">
    <source>
        <dbReference type="EMBL" id="CAK5026425.1"/>
    </source>
</evidence>
<evidence type="ECO:0000313" key="2">
    <source>
        <dbReference type="Proteomes" id="UP001497535"/>
    </source>
</evidence>